<dbReference type="EMBL" id="FRAN01000007">
    <property type="protein sequence ID" value="SHL45526.1"/>
    <property type="molecule type" value="Genomic_DNA"/>
</dbReference>
<evidence type="ECO:0000313" key="7">
    <source>
        <dbReference type="Proteomes" id="UP000003751"/>
    </source>
</evidence>
<evidence type="ECO:0000256" key="2">
    <source>
        <dbReference type="ARBA" id="ARBA00022723"/>
    </source>
</evidence>
<protein>
    <submittedName>
        <fullName evidence="5 6">2-dehydro-3-deoxyglucarate aldolase</fullName>
    </submittedName>
</protein>
<dbReference type="InterPro" id="IPR050251">
    <property type="entry name" value="HpcH-HpaI_aldolase"/>
</dbReference>
<dbReference type="STRING" id="797209.GCA_000376445_02069"/>
<dbReference type="AlphaFoldDB" id="E7QNW0"/>
<dbReference type="SUPFAM" id="SSF51621">
    <property type="entry name" value="Phosphoenolpyruvate/pyruvate domain"/>
    <property type="match status" value="1"/>
</dbReference>
<dbReference type="InterPro" id="IPR040442">
    <property type="entry name" value="Pyrv_kinase-like_dom_sf"/>
</dbReference>
<dbReference type="EMBL" id="AEMG01000002">
    <property type="protein sequence ID" value="EFW93613.1"/>
    <property type="molecule type" value="Genomic_DNA"/>
</dbReference>
<dbReference type="Gene3D" id="3.20.20.60">
    <property type="entry name" value="Phosphoenolpyruvate-binding domains"/>
    <property type="match status" value="1"/>
</dbReference>
<accession>E7QNW0</accession>
<dbReference type="GO" id="GO:0016832">
    <property type="term" value="F:aldehyde-lyase activity"/>
    <property type="evidence" value="ECO:0007669"/>
    <property type="project" value="TreeGrafter"/>
</dbReference>
<evidence type="ECO:0000256" key="3">
    <source>
        <dbReference type="ARBA" id="ARBA00023239"/>
    </source>
</evidence>
<reference evidence="8" key="3">
    <citation type="submission" date="2016-11" db="EMBL/GenBank/DDBJ databases">
        <authorList>
            <person name="Varghese N."/>
            <person name="Submissions S."/>
        </authorList>
    </citation>
    <scope>NUCLEOTIDE SEQUENCE [LARGE SCALE GENOMIC DNA]</scope>
    <source>
        <strain evidence="8">DX253</strain>
    </source>
</reference>
<proteinExistence type="inferred from homology"/>
<feature type="domain" description="HpcH/HpaI aldolase/citrate lyase" evidence="4">
    <location>
        <begin position="19"/>
        <end position="240"/>
    </location>
</feature>
<dbReference type="RefSeq" id="WP_007976053.1">
    <property type="nucleotide sequence ID" value="NZ_AEMG01000002.1"/>
</dbReference>
<dbReference type="eggNOG" id="arCOG04974">
    <property type="taxonomic scope" value="Archaea"/>
</dbReference>
<keyword evidence="8" id="KW-1185">Reference proteome</keyword>
<sequence>MSIVNRSMRKLDCGDAVAGAWLLSGSTRAAEVLSRTSVDWVAIDTEHAPHSPERVEALVRAVEPHATPLVRLPSVETAVSGGAKHALDSGAKGVIVPGVETPEDADSVVRATHFPPVGERGVAGTTRANTYGEEFDDYVTTANEETLLTVQIESPAAVERVEEILAVDGIDVAFIGENDLSAAYGHPGEKDHPDVTTAVERVFEAAKANDVYPGIAGRTPEIKSERTERGFRFFLLGADLSFMRTGVEDFLNDSSA</sequence>
<evidence type="ECO:0000313" key="8">
    <source>
        <dbReference type="Proteomes" id="UP000184203"/>
    </source>
</evidence>
<keyword evidence="2" id="KW-0479">Metal-binding</keyword>
<dbReference type="Proteomes" id="UP000184203">
    <property type="component" value="Unassembled WGS sequence"/>
</dbReference>
<evidence type="ECO:0000313" key="5">
    <source>
        <dbReference type="EMBL" id="EFW93613.1"/>
    </source>
</evidence>
<reference evidence="6" key="2">
    <citation type="submission" date="2016-11" db="EMBL/GenBank/DDBJ databases">
        <authorList>
            <person name="Jaros S."/>
            <person name="Januszkiewicz K."/>
            <person name="Wedrychowicz H."/>
        </authorList>
    </citation>
    <scope>NUCLEOTIDE SEQUENCE [LARGE SCALE GENOMIC DNA]</scope>
    <source>
        <strain evidence="6">DX253</strain>
    </source>
</reference>
<reference evidence="5 7" key="1">
    <citation type="journal article" date="2014" name="ISME J.">
        <title>Trehalose/2-sulfotrehalose biosynthesis and glycine-betaine uptake are widely spread mechanisms for osmoadaptation in the Halobacteriales.</title>
        <authorList>
            <person name="Youssef N.H."/>
            <person name="Savage-Ashlock K.N."/>
            <person name="McCully A.L."/>
            <person name="Luedtke B."/>
            <person name="Shaw E.I."/>
            <person name="Hoff W.D."/>
            <person name="Elshahed M.S."/>
        </authorList>
    </citation>
    <scope>NUCLEOTIDE SEQUENCE [LARGE SCALE GENOMIC DNA]</scope>
    <source>
        <strain evidence="5 7">DX253</strain>
    </source>
</reference>
<evidence type="ECO:0000259" key="4">
    <source>
        <dbReference type="Pfam" id="PF03328"/>
    </source>
</evidence>
<comment type="similarity">
    <text evidence="1">Belongs to the HpcH/HpaI aldolase family.</text>
</comment>
<name>E7QNW0_HALPU</name>
<dbReference type="PANTHER" id="PTHR30502">
    <property type="entry name" value="2-KETO-3-DEOXY-L-RHAMNONATE ALDOLASE"/>
    <property type="match status" value="1"/>
</dbReference>
<dbReference type="Pfam" id="PF03328">
    <property type="entry name" value="HpcH_HpaI"/>
    <property type="match status" value="1"/>
</dbReference>
<gene>
    <name evidence="6" type="ORF">SAMN05444342_3840</name>
    <name evidence="5" type="ORF">ZOD2009_00680</name>
</gene>
<dbReference type="OrthoDB" id="142679at2157"/>
<dbReference type="PATRIC" id="fig|797209.4.peg.115"/>
<dbReference type="Proteomes" id="UP000003751">
    <property type="component" value="Unassembled WGS sequence"/>
</dbReference>
<dbReference type="GO" id="GO:0005737">
    <property type="term" value="C:cytoplasm"/>
    <property type="evidence" value="ECO:0007669"/>
    <property type="project" value="TreeGrafter"/>
</dbReference>
<dbReference type="InterPro" id="IPR015813">
    <property type="entry name" value="Pyrv/PenolPyrv_kinase-like_dom"/>
</dbReference>
<keyword evidence="3" id="KW-0456">Lyase</keyword>
<evidence type="ECO:0000256" key="1">
    <source>
        <dbReference type="ARBA" id="ARBA00005568"/>
    </source>
</evidence>
<organism evidence="5 7">
    <name type="scientific">Haladaptatus paucihalophilus DX253</name>
    <dbReference type="NCBI Taxonomy" id="797209"/>
    <lineage>
        <taxon>Archaea</taxon>
        <taxon>Methanobacteriati</taxon>
        <taxon>Methanobacteriota</taxon>
        <taxon>Stenosarchaea group</taxon>
        <taxon>Halobacteria</taxon>
        <taxon>Halobacteriales</taxon>
        <taxon>Haladaptataceae</taxon>
        <taxon>Haladaptatus</taxon>
    </lineage>
</organism>
<dbReference type="GO" id="GO:0046872">
    <property type="term" value="F:metal ion binding"/>
    <property type="evidence" value="ECO:0007669"/>
    <property type="project" value="UniProtKB-KW"/>
</dbReference>
<evidence type="ECO:0000313" key="6">
    <source>
        <dbReference type="EMBL" id="SHL45526.1"/>
    </source>
</evidence>
<dbReference type="InterPro" id="IPR005000">
    <property type="entry name" value="Aldolase/citrate-lyase_domain"/>
</dbReference>
<dbReference type="PANTHER" id="PTHR30502:SF0">
    <property type="entry name" value="PHOSPHOENOLPYRUVATE CARBOXYLASE FAMILY PROTEIN"/>
    <property type="match status" value="1"/>
</dbReference>